<dbReference type="SUPFAM" id="SSF109854">
    <property type="entry name" value="DinB/YfiT-like putative metalloenzymes"/>
    <property type="match status" value="1"/>
</dbReference>
<evidence type="ECO:0000313" key="1">
    <source>
        <dbReference type="EMBL" id="NGN65410.1"/>
    </source>
</evidence>
<dbReference type="Pfam" id="PF04978">
    <property type="entry name" value="MST"/>
    <property type="match status" value="1"/>
</dbReference>
<dbReference type="Gene3D" id="1.20.120.450">
    <property type="entry name" value="dinb family like domain"/>
    <property type="match status" value="1"/>
</dbReference>
<name>A0A6G4U0X6_9ACTN</name>
<accession>A0A6G4U0X6</accession>
<keyword evidence="2" id="KW-1185">Reference proteome</keyword>
<dbReference type="InterPro" id="IPR034660">
    <property type="entry name" value="DinB/YfiT-like"/>
</dbReference>
<sequence length="172" mass="19276">MPIDDPTGPADPRELLLRHLDIYRSTVLGKLDGLSETELRTSRLPSGWTPLELLNHLAHVERRWLCWGFRAEPITDPWGDNGPEGRWHVPPQEPAAAVLERFRDQCERSRAIVAAEPDLDRRAALGGRFATASEAPTLGQILFHLFQEYARHAGHLDIVRELADADATPTPP</sequence>
<gene>
    <name evidence="1" type="ORF">G5C51_16080</name>
</gene>
<protein>
    <submittedName>
        <fullName evidence="1">DinB family protein</fullName>
    </submittedName>
</protein>
<evidence type="ECO:0000313" key="2">
    <source>
        <dbReference type="Proteomes" id="UP000481583"/>
    </source>
</evidence>
<dbReference type="AlphaFoldDB" id="A0A6G4U0X6"/>
<proteinExistence type="predicted"/>
<reference evidence="1 2" key="1">
    <citation type="submission" date="2020-02" db="EMBL/GenBank/DDBJ databases">
        <title>Whole-genome analyses of novel actinobacteria.</title>
        <authorList>
            <person name="Sahin N."/>
        </authorList>
    </citation>
    <scope>NUCLEOTIDE SEQUENCE [LARGE SCALE GENOMIC DNA]</scope>
    <source>
        <strain evidence="1 2">A7024</strain>
    </source>
</reference>
<dbReference type="Proteomes" id="UP000481583">
    <property type="component" value="Unassembled WGS sequence"/>
</dbReference>
<comment type="caution">
    <text evidence="1">The sequence shown here is derived from an EMBL/GenBank/DDBJ whole genome shotgun (WGS) entry which is preliminary data.</text>
</comment>
<dbReference type="EMBL" id="JAAKZV010000061">
    <property type="protein sequence ID" value="NGN65410.1"/>
    <property type="molecule type" value="Genomic_DNA"/>
</dbReference>
<organism evidence="1 2">
    <name type="scientific">Streptomyces coryli</name>
    <dbReference type="NCBI Taxonomy" id="1128680"/>
    <lineage>
        <taxon>Bacteria</taxon>
        <taxon>Bacillati</taxon>
        <taxon>Actinomycetota</taxon>
        <taxon>Actinomycetes</taxon>
        <taxon>Kitasatosporales</taxon>
        <taxon>Streptomycetaceae</taxon>
        <taxon>Streptomyces</taxon>
    </lineage>
</organism>
<dbReference type="InterPro" id="IPR007061">
    <property type="entry name" value="MST-like"/>
</dbReference>